<evidence type="ECO:0000313" key="3">
    <source>
        <dbReference type="Proteomes" id="UP000230423"/>
    </source>
</evidence>
<evidence type="ECO:0008006" key="4">
    <source>
        <dbReference type="Google" id="ProtNLM"/>
    </source>
</evidence>
<proteinExistence type="predicted"/>
<protein>
    <recommendedName>
        <fullName evidence="4">SCP domain-containing protein</fullName>
    </recommendedName>
</protein>
<keyword evidence="1" id="KW-0732">Signal</keyword>
<dbReference type="OrthoDB" id="5878382at2759"/>
<reference evidence="2 3" key="1">
    <citation type="submission" date="2015-09" db="EMBL/GenBank/DDBJ databases">
        <title>Draft genome of the parasitic nematode Teladorsagia circumcincta isolate WARC Sus (inbred).</title>
        <authorList>
            <person name="Mitreva M."/>
        </authorList>
    </citation>
    <scope>NUCLEOTIDE SEQUENCE [LARGE SCALE GENOMIC DNA]</scope>
    <source>
        <strain evidence="2 3">S</strain>
    </source>
</reference>
<accession>A0A2G9V5S2</accession>
<dbReference type="EMBL" id="KZ344985">
    <property type="protein sequence ID" value="PIO77834.1"/>
    <property type="molecule type" value="Genomic_DNA"/>
</dbReference>
<feature type="chain" id="PRO_5013816163" description="SCP domain-containing protein" evidence="1">
    <location>
        <begin position="19"/>
        <end position="164"/>
    </location>
</feature>
<evidence type="ECO:0000256" key="1">
    <source>
        <dbReference type="SAM" id="SignalP"/>
    </source>
</evidence>
<gene>
    <name evidence="2" type="ORF">TELCIR_00013</name>
</gene>
<dbReference type="AlphaFoldDB" id="A0A2G9V5S2"/>
<keyword evidence="3" id="KW-1185">Reference proteome</keyword>
<organism evidence="2 3">
    <name type="scientific">Teladorsagia circumcincta</name>
    <name type="common">Brown stomach worm</name>
    <name type="synonym">Ostertagia circumcincta</name>
    <dbReference type="NCBI Taxonomy" id="45464"/>
    <lineage>
        <taxon>Eukaryota</taxon>
        <taxon>Metazoa</taxon>
        <taxon>Ecdysozoa</taxon>
        <taxon>Nematoda</taxon>
        <taxon>Chromadorea</taxon>
        <taxon>Rhabditida</taxon>
        <taxon>Rhabditina</taxon>
        <taxon>Rhabditomorpha</taxon>
        <taxon>Strongyloidea</taxon>
        <taxon>Trichostrongylidae</taxon>
        <taxon>Teladorsagia</taxon>
    </lineage>
</organism>
<dbReference type="Proteomes" id="UP000230423">
    <property type="component" value="Unassembled WGS sequence"/>
</dbReference>
<feature type="signal peptide" evidence="1">
    <location>
        <begin position="1"/>
        <end position="18"/>
    </location>
</feature>
<name>A0A2G9V5S2_TELCI</name>
<evidence type="ECO:0000313" key="2">
    <source>
        <dbReference type="EMBL" id="PIO77834.1"/>
    </source>
</evidence>
<sequence>MLLILELLLLFLMLNVNAHGMANNYALMYDRVQLKCISIGYEKRGRKDDATLKCCSSQDYYCLSSRMSTPREWSEDLASEALLESKSRSTESPYLVLREKRLFQKSDPRSLDEKVLITLRSCFSREGYKVRRLPNGTQYGCDGIFNTKRGYRNLMSLVCIYDKH</sequence>